<keyword evidence="4 6" id="KW-0472">Membrane</keyword>
<evidence type="ECO:0000256" key="2">
    <source>
        <dbReference type="ARBA" id="ARBA00022692"/>
    </source>
</evidence>
<dbReference type="InterPro" id="IPR011701">
    <property type="entry name" value="MFS"/>
</dbReference>
<accession>A0A8S1GNA5</accession>
<keyword evidence="2 6" id="KW-0812">Transmembrane</keyword>
<feature type="transmembrane region" description="Helical" evidence="6">
    <location>
        <begin position="139"/>
        <end position="162"/>
    </location>
</feature>
<feature type="domain" description="Major facilitator superfamily (MFS) profile" evidence="7">
    <location>
        <begin position="34"/>
        <end position="465"/>
    </location>
</feature>
<feature type="transmembrane region" description="Helical" evidence="6">
    <location>
        <begin position="311"/>
        <end position="330"/>
    </location>
</feature>
<dbReference type="InterPro" id="IPR020846">
    <property type="entry name" value="MFS_dom"/>
</dbReference>
<feature type="transmembrane region" description="Helical" evidence="6">
    <location>
        <begin position="267"/>
        <end position="291"/>
    </location>
</feature>
<name>A0A8S1GNA5_9PELO</name>
<evidence type="ECO:0000313" key="9">
    <source>
        <dbReference type="Proteomes" id="UP000835052"/>
    </source>
</evidence>
<dbReference type="PROSITE" id="PS50850">
    <property type="entry name" value="MFS"/>
    <property type="match status" value="1"/>
</dbReference>
<comment type="caution">
    <text evidence="8">The sequence shown here is derived from an EMBL/GenBank/DDBJ whole genome shotgun (WGS) entry which is preliminary data.</text>
</comment>
<evidence type="ECO:0000313" key="8">
    <source>
        <dbReference type="EMBL" id="CAD6184659.1"/>
    </source>
</evidence>
<evidence type="ECO:0000256" key="3">
    <source>
        <dbReference type="ARBA" id="ARBA00022989"/>
    </source>
</evidence>
<feature type="transmembrane region" description="Helical" evidence="6">
    <location>
        <begin position="30"/>
        <end position="48"/>
    </location>
</feature>
<sequence>MASPLLPQKTLQQQIFQSNFIPPFWSLKSLRFEMALLISSSMVVMSLMRNAMSMAMVAIVKNNVTSVDDQDEFTMDWTGDEQARIHTAFYVGALLAVFPSEAITQRIGAKNLLSLSMLINILGSFLTPLLAIFLRNYLFVAGIRLVMGVGNGFIIPCGSVVISKWFPINEKSTAMAIFTTGNQLGIAASMLLTAKFCEVDFFGGWPLAFFAFGVFGTGFLLIWHFRAADKPRNSQFITAVELEYIHGGKARRRRANTVIRPTPYLKILLNGCVNAICLCSFAQSFVLVALVTYLPKYYQIAMNMNLSKNGIWSAVPFASQMITKLVFGIAADRIKQRKVSVTIVTKASNAIASFGTAACILIVCLLPIEQTELIMFFMCSSMALFSAYVPGYNTSIVSVAPQFTAFISSYAQIYSQMASTLAPLVIGLLTKNGTVEEWNISFYMLVCVLVFTGLAFQIFGHGRTEPWGETPSNATSVNLSTCLSTNPEDGSRRLSLDRHNSILRSDSGNNEPRKKKISRVSYKDDDVVMLPSRMEDLENDVIYSIEEEHED</sequence>
<feature type="transmembrane region" description="Helical" evidence="6">
    <location>
        <begin position="440"/>
        <end position="459"/>
    </location>
</feature>
<feature type="transmembrane region" description="Helical" evidence="6">
    <location>
        <begin position="350"/>
        <end position="368"/>
    </location>
</feature>
<feature type="transmembrane region" description="Helical" evidence="6">
    <location>
        <begin position="112"/>
        <end position="133"/>
    </location>
</feature>
<dbReference type="SUPFAM" id="SSF103473">
    <property type="entry name" value="MFS general substrate transporter"/>
    <property type="match status" value="1"/>
</dbReference>
<dbReference type="PANTHER" id="PTHR11662">
    <property type="entry name" value="SOLUTE CARRIER FAMILY 17"/>
    <property type="match status" value="1"/>
</dbReference>
<dbReference type="EMBL" id="CAJGYM010000001">
    <property type="protein sequence ID" value="CAD6184659.1"/>
    <property type="molecule type" value="Genomic_DNA"/>
</dbReference>
<dbReference type="GO" id="GO:0022857">
    <property type="term" value="F:transmembrane transporter activity"/>
    <property type="evidence" value="ECO:0007669"/>
    <property type="project" value="InterPro"/>
</dbReference>
<evidence type="ECO:0000259" key="7">
    <source>
        <dbReference type="PROSITE" id="PS50850"/>
    </source>
</evidence>
<feature type="transmembrane region" description="Helical" evidence="6">
    <location>
        <begin position="204"/>
        <end position="225"/>
    </location>
</feature>
<gene>
    <name evidence="8" type="ORF">CAUJ_LOCUS578</name>
</gene>
<dbReference type="OrthoDB" id="2985014at2759"/>
<dbReference type="InterPro" id="IPR036259">
    <property type="entry name" value="MFS_trans_sf"/>
</dbReference>
<dbReference type="FunFam" id="1.20.1250.20:FF:000355">
    <property type="entry name" value="SLC (SoLute Carrier) homolog"/>
    <property type="match status" value="1"/>
</dbReference>
<evidence type="ECO:0000256" key="5">
    <source>
        <dbReference type="SAM" id="MobiDB-lite"/>
    </source>
</evidence>
<keyword evidence="3 6" id="KW-1133">Transmembrane helix</keyword>
<evidence type="ECO:0000256" key="1">
    <source>
        <dbReference type="ARBA" id="ARBA00004141"/>
    </source>
</evidence>
<dbReference type="Proteomes" id="UP000835052">
    <property type="component" value="Unassembled WGS sequence"/>
</dbReference>
<feature type="transmembrane region" description="Helical" evidence="6">
    <location>
        <begin position="174"/>
        <end position="192"/>
    </location>
</feature>
<dbReference type="Pfam" id="PF07690">
    <property type="entry name" value="MFS_1"/>
    <property type="match status" value="1"/>
</dbReference>
<dbReference type="GO" id="GO:0016020">
    <property type="term" value="C:membrane"/>
    <property type="evidence" value="ECO:0007669"/>
    <property type="project" value="UniProtKB-SubCell"/>
</dbReference>
<dbReference type="AlphaFoldDB" id="A0A8S1GNA5"/>
<proteinExistence type="predicted"/>
<keyword evidence="9" id="KW-1185">Reference proteome</keyword>
<dbReference type="InterPro" id="IPR050382">
    <property type="entry name" value="MFS_Na/Anion_cotransporter"/>
</dbReference>
<feature type="compositionally biased region" description="Basic and acidic residues" evidence="5">
    <location>
        <begin position="489"/>
        <end position="500"/>
    </location>
</feature>
<evidence type="ECO:0000256" key="6">
    <source>
        <dbReference type="SAM" id="Phobius"/>
    </source>
</evidence>
<evidence type="ECO:0000256" key="4">
    <source>
        <dbReference type="ARBA" id="ARBA00023136"/>
    </source>
</evidence>
<feature type="region of interest" description="Disordered" evidence="5">
    <location>
        <begin position="485"/>
        <end position="518"/>
    </location>
</feature>
<organism evidence="8 9">
    <name type="scientific">Caenorhabditis auriculariae</name>
    <dbReference type="NCBI Taxonomy" id="2777116"/>
    <lineage>
        <taxon>Eukaryota</taxon>
        <taxon>Metazoa</taxon>
        <taxon>Ecdysozoa</taxon>
        <taxon>Nematoda</taxon>
        <taxon>Chromadorea</taxon>
        <taxon>Rhabditida</taxon>
        <taxon>Rhabditina</taxon>
        <taxon>Rhabditomorpha</taxon>
        <taxon>Rhabditoidea</taxon>
        <taxon>Rhabditidae</taxon>
        <taxon>Peloderinae</taxon>
        <taxon>Caenorhabditis</taxon>
    </lineage>
</organism>
<reference evidence="8" key="1">
    <citation type="submission" date="2020-10" db="EMBL/GenBank/DDBJ databases">
        <authorList>
            <person name="Kikuchi T."/>
        </authorList>
    </citation>
    <scope>NUCLEOTIDE SEQUENCE</scope>
    <source>
        <strain evidence="8">NKZ352</strain>
    </source>
</reference>
<dbReference type="GO" id="GO:0006820">
    <property type="term" value="P:monoatomic anion transport"/>
    <property type="evidence" value="ECO:0007669"/>
    <property type="project" value="TreeGrafter"/>
</dbReference>
<comment type="subcellular location">
    <subcellularLocation>
        <location evidence="1">Membrane</location>
        <topology evidence="1">Multi-pass membrane protein</topology>
    </subcellularLocation>
</comment>
<dbReference type="Gene3D" id="1.20.1250.20">
    <property type="entry name" value="MFS general substrate transporter like domains"/>
    <property type="match status" value="2"/>
</dbReference>
<dbReference type="PANTHER" id="PTHR11662:SF442">
    <property type="entry name" value="MAJOR FACILITATOR SUPERFAMILY (MFS) PROFILE DOMAIN-CONTAINING PROTEIN"/>
    <property type="match status" value="1"/>
</dbReference>
<protein>
    <recommendedName>
        <fullName evidence="7">Major facilitator superfamily (MFS) profile domain-containing protein</fullName>
    </recommendedName>
</protein>